<dbReference type="AlphaFoldDB" id="A0A5N4ECP0"/>
<feature type="coiled-coil region" evidence="1">
    <location>
        <begin position="85"/>
        <end position="129"/>
    </location>
</feature>
<dbReference type="InterPro" id="IPR014767">
    <property type="entry name" value="DAD_dom"/>
</dbReference>
<keyword evidence="1" id="KW-0175">Coiled coil</keyword>
<dbReference type="GO" id="GO:0005884">
    <property type="term" value="C:actin filament"/>
    <property type="evidence" value="ECO:0007669"/>
    <property type="project" value="TreeGrafter"/>
</dbReference>
<evidence type="ECO:0000259" key="3">
    <source>
        <dbReference type="PROSITE" id="PS51231"/>
    </source>
</evidence>
<name>A0A5N4ECP0_CAMDR</name>
<accession>A0A5N4ECP0</accession>
<keyword evidence="6" id="KW-1185">Reference proteome</keyword>
<dbReference type="SUPFAM" id="SSF101447">
    <property type="entry name" value="Formin homology 2 domain (FH2 domain)"/>
    <property type="match status" value="1"/>
</dbReference>
<dbReference type="EMBL" id="JWIN03000003">
    <property type="protein sequence ID" value="KAB1281241.1"/>
    <property type="molecule type" value="Genomic_DNA"/>
</dbReference>
<dbReference type="Gene3D" id="1.20.58.2220">
    <property type="entry name" value="Formin, FH2 domain"/>
    <property type="match status" value="1"/>
</dbReference>
<dbReference type="PROSITE" id="PS51231">
    <property type="entry name" value="DAD"/>
    <property type="match status" value="1"/>
</dbReference>
<dbReference type="PROSITE" id="PS51444">
    <property type="entry name" value="FH2"/>
    <property type="match status" value="1"/>
</dbReference>
<dbReference type="PANTHER" id="PTHR45691">
    <property type="entry name" value="PROTEIN DIAPHANOUS"/>
    <property type="match status" value="1"/>
</dbReference>
<reference evidence="5 6" key="1">
    <citation type="journal article" date="2019" name="Mol. Ecol. Resour.">
        <title>Improving Illumina assemblies with Hi-C and long reads: an example with the North African dromedary.</title>
        <authorList>
            <person name="Elbers J.P."/>
            <person name="Rogers M.F."/>
            <person name="Perelman P.L."/>
            <person name="Proskuryakova A.A."/>
            <person name="Serdyukova N.A."/>
            <person name="Johnson W.E."/>
            <person name="Horin P."/>
            <person name="Corander J."/>
            <person name="Murphy D."/>
            <person name="Burger P.A."/>
        </authorList>
    </citation>
    <scope>NUCLEOTIDE SEQUENCE [LARGE SCALE GENOMIC DNA]</scope>
    <source>
        <strain evidence="5">Drom800</strain>
        <tissue evidence="5">Blood</tissue>
    </source>
</reference>
<feature type="domain" description="DAD" evidence="3">
    <location>
        <begin position="131"/>
        <end position="159"/>
    </location>
</feature>
<organism evidence="5 6">
    <name type="scientific">Camelus dromedarius</name>
    <name type="common">Dromedary</name>
    <name type="synonym">Arabian camel</name>
    <dbReference type="NCBI Taxonomy" id="9838"/>
    <lineage>
        <taxon>Eukaryota</taxon>
        <taxon>Metazoa</taxon>
        <taxon>Chordata</taxon>
        <taxon>Craniata</taxon>
        <taxon>Vertebrata</taxon>
        <taxon>Euteleostomi</taxon>
        <taxon>Mammalia</taxon>
        <taxon>Eutheria</taxon>
        <taxon>Laurasiatheria</taxon>
        <taxon>Artiodactyla</taxon>
        <taxon>Tylopoda</taxon>
        <taxon>Camelidae</taxon>
        <taxon>Camelus</taxon>
    </lineage>
</organism>
<comment type="caution">
    <text evidence="5">The sequence shown here is derived from an EMBL/GenBank/DDBJ whole genome shotgun (WGS) entry which is preliminary data.</text>
</comment>
<evidence type="ECO:0000313" key="6">
    <source>
        <dbReference type="Proteomes" id="UP000299084"/>
    </source>
</evidence>
<dbReference type="InterPro" id="IPR042201">
    <property type="entry name" value="FH2_Formin_sf"/>
</dbReference>
<evidence type="ECO:0000259" key="4">
    <source>
        <dbReference type="PROSITE" id="PS51444"/>
    </source>
</evidence>
<feature type="domain" description="FH2" evidence="4">
    <location>
        <begin position="1"/>
        <end position="108"/>
    </location>
</feature>
<dbReference type="Pfam" id="PF02181">
    <property type="entry name" value="FH2"/>
    <property type="match status" value="1"/>
</dbReference>
<protein>
    <submittedName>
        <fullName evidence="5">Protein diaphanous-like protein 1</fullName>
    </submittedName>
</protein>
<evidence type="ECO:0000256" key="1">
    <source>
        <dbReference type="SAM" id="Coils"/>
    </source>
</evidence>
<dbReference type="InterPro" id="IPR015425">
    <property type="entry name" value="FH2_Formin"/>
</dbReference>
<dbReference type="GO" id="GO:0030041">
    <property type="term" value="P:actin filament polymerization"/>
    <property type="evidence" value="ECO:0007669"/>
    <property type="project" value="TreeGrafter"/>
</dbReference>
<evidence type="ECO:0000256" key="2">
    <source>
        <dbReference type="SAM" id="MobiDB-lite"/>
    </source>
</evidence>
<dbReference type="InterPro" id="IPR051412">
    <property type="entry name" value="Formin_Homology_Diaphanous_sf"/>
</dbReference>
<dbReference type="Proteomes" id="UP000299084">
    <property type="component" value="Unassembled WGS sequence"/>
</dbReference>
<proteinExistence type="predicted"/>
<gene>
    <name evidence="5" type="ORF">Cadr_000004791</name>
</gene>
<dbReference type="PANTHER" id="PTHR45691:SF4">
    <property type="entry name" value="PROTEIN DIAPHANOUS HOMOLOG 1"/>
    <property type="match status" value="1"/>
</dbReference>
<sequence>MPAHISECSSGLEKGSASWCCFFTPWPHSFVKDAQEQYNKLRLMHSNMETLYRELGDYFLFDPKKVSVEEFFMDLHNFKNMFVQAVKENQKRRETEEKMRRAKLAKEKAEKERLEKQQKREQLIDMNAEGDETGVMDSLLEALQSGAAFRRKRGPRQGDNPLCPWEEEEEEEEEEETYKLVTCGHAVCSLLTPNRRPGCAVRSLVASDVLSEDTVISDPVPAKVPRKREEVPTILEETKELLGRAS</sequence>
<evidence type="ECO:0000313" key="5">
    <source>
        <dbReference type="EMBL" id="KAB1281241.1"/>
    </source>
</evidence>
<dbReference type="Pfam" id="PF06345">
    <property type="entry name" value="Drf_DAD"/>
    <property type="match status" value="1"/>
</dbReference>
<dbReference type="InterPro" id="IPR010465">
    <property type="entry name" value="Drf_DAD"/>
</dbReference>
<feature type="region of interest" description="Disordered" evidence="2">
    <location>
        <begin position="151"/>
        <end position="173"/>
    </location>
</feature>